<dbReference type="Proteomes" id="UP000320333">
    <property type="component" value="Unassembled WGS sequence"/>
</dbReference>
<proteinExistence type="predicted"/>
<protein>
    <submittedName>
        <fullName evidence="3">Uncharacterized protein</fullName>
    </submittedName>
</protein>
<reference evidence="3 4" key="1">
    <citation type="journal article" date="2019" name="Sci. Rep.">
        <title>Comparative genomics of chytrid fungi reveal insights into the obligate biotrophic and pathogenic lifestyle of Synchytrium endobioticum.</title>
        <authorList>
            <person name="van de Vossenberg B.T.L.H."/>
            <person name="Warris S."/>
            <person name="Nguyen H.D.T."/>
            <person name="van Gent-Pelzer M.P.E."/>
            <person name="Joly D.L."/>
            <person name="van de Geest H.C."/>
            <person name="Bonants P.J.M."/>
            <person name="Smith D.S."/>
            <person name="Levesque C.A."/>
            <person name="van der Lee T.A.J."/>
        </authorList>
    </citation>
    <scope>NUCLEOTIDE SEQUENCE [LARGE SCALE GENOMIC DNA]</scope>
    <source>
        <strain evidence="3 4">CBS 675.73</strain>
    </source>
</reference>
<keyword evidence="2" id="KW-1133">Transmembrane helix</keyword>
<keyword evidence="2" id="KW-0812">Transmembrane</keyword>
<comment type="caution">
    <text evidence="3">The sequence shown here is derived from an EMBL/GenBank/DDBJ whole genome shotgun (WGS) entry which is preliminary data.</text>
</comment>
<keyword evidence="2" id="KW-0472">Membrane</keyword>
<evidence type="ECO:0000256" key="2">
    <source>
        <dbReference type="SAM" id="Phobius"/>
    </source>
</evidence>
<dbReference type="STRING" id="246404.A0A507EZQ6"/>
<keyword evidence="4" id="KW-1185">Reference proteome</keyword>
<dbReference type="AlphaFoldDB" id="A0A507EZQ6"/>
<dbReference type="EMBL" id="QEAP01000351">
    <property type="protein sequence ID" value="TPX68618.1"/>
    <property type="molecule type" value="Genomic_DNA"/>
</dbReference>
<feature type="region of interest" description="Disordered" evidence="1">
    <location>
        <begin position="596"/>
        <end position="670"/>
    </location>
</feature>
<evidence type="ECO:0000313" key="4">
    <source>
        <dbReference type="Proteomes" id="UP000320333"/>
    </source>
</evidence>
<sequence>MSRRCKVEIPRSKRIAGLAVLFIAAALWLMVNTVWLFAEGIVASNSDSGPIDECTLPWTRNGTRSGATGTPCHIQHSGHANNLGTDTNHTSVLYYNTHGGALDNLRAVMSRLSLRIDNFNPNQIAGYGMSRARAQRLVNSGHAWAICSQYDVVVIGDTIPHARAILLSLLDPRPSVRCQSRVVVEMTNRFNWDVKDKKSYYAMFRSLAKEASPGGTLHNRLFWVANNNVEQAFVEHHIQAKLHQVRLLRPVGASRQHAYPSDLDVPTKRNFAARTHDTTHIFEIMRDQYKIPISIIPFGHKYGGPHHLVKFKAFIDVPYQYSVMKFYENIAFGVPVFVPTPMFYESLVKDGLHFTHCIHLDLVKQFPEFPKTALVPINGFPAWSVYFDYYDPLFSQYIYYFDSFQELQELSMNTRQQNSQFEDDDEALDWKGVRTRGPLFYAGYRETILEGWAEMFREMGFVNVTPYLKGEVPFFERANAARTRKEDAKNKNGTVHAVNANANVNANVTANVTVNTRVYPMKHQLGPILPTKSENRGTFVLDPLAKQSADAAANRQPKTSDTLKFVAPSIPKRTTLLNLNEPSKNSEKSMPATAIPIQSDTARRPPVHTGLSDHLLGPAVFPAKPSAASANNDESKDDSKKAAPPIPVPSMPRHQKPVTNAPVFPAKPVT</sequence>
<name>A0A507EZQ6_9FUNG</name>
<gene>
    <name evidence="3" type="ORF">CcCBS67573_g07141</name>
</gene>
<evidence type="ECO:0000256" key="1">
    <source>
        <dbReference type="SAM" id="MobiDB-lite"/>
    </source>
</evidence>
<accession>A0A507EZQ6</accession>
<feature type="transmembrane region" description="Helical" evidence="2">
    <location>
        <begin position="15"/>
        <end position="38"/>
    </location>
</feature>
<evidence type="ECO:0000313" key="3">
    <source>
        <dbReference type="EMBL" id="TPX68618.1"/>
    </source>
</evidence>
<organism evidence="3 4">
    <name type="scientific">Chytriomyces confervae</name>
    <dbReference type="NCBI Taxonomy" id="246404"/>
    <lineage>
        <taxon>Eukaryota</taxon>
        <taxon>Fungi</taxon>
        <taxon>Fungi incertae sedis</taxon>
        <taxon>Chytridiomycota</taxon>
        <taxon>Chytridiomycota incertae sedis</taxon>
        <taxon>Chytridiomycetes</taxon>
        <taxon>Chytridiales</taxon>
        <taxon>Chytriomycetaceae</taxon>
        <taxon>Chytriomyces</taxon>
    </lineage>
</organism>
<dbReference type="OrthoDB" id="2111083at2759"/>